<evidence type="ECO:0000256" key="12">
    <source>
        <dbReference type="SAM" id="MobiDB-lite"/>
    </source>
</evidence>
<dbReference type="CDD" id="cd14014">
    <property type="entry name" value="STKc_PknB_like"/>
    <property type="match status" value="1"/>
</dbReference>
<dbReference type="SUPFAM" id="SSF82171">
    <property type="entry name" value="DPP6 N-terminal domain-like"/>
    <property type="match status" value="1"/>
</dbReference>
<dbReference type="SUPFAM" id="SSF56112">
    <property type="entry name" value="Protein kinase-like (PK-like)"/>
    <property type="match status" value="1"/>
</dbReference>
<dbReference type="EMBL" id="AP019860">
    <property type="protein sequence ID" value="BBM87705.1"/>
    <property type="molecule type" value="Genomic_DNA"/>
</dbReference>
<keyword evidence="16" id="KW-1185">Reference proteome</keyword>
<feature type="coiled-coil region" evidence="11">
    <location>
        <begin position="431"/>
        <end position="465"/>
    </location>
</feature>
<keyword evidence="13" id="KW-0472">Membrane</keyword>
<dbReference type="PROSITE" id="PS50294">
    <property type="entry name" value="WD_REPEATS_REGION"/>
    <property type="match status" value="2"/>
</dbReference>
<keyword evidence="7 15" id="KW-0418">Kinase</keyword>
<gene>
    <name evidence="15" type="ORF">UABAM_06120</name>
</gene>
<dbReference type="RefSeq" id="WP_151971710.1">
    <property type="nucleotide sequence ID" value="NZ_AP019860.1"/>
</dbReference>
<evidence type="ECO:0000256" key="3">
    <source>
        <dbReference type="ARBA" id="ARBA00022574"/>
    </source>
</evidence>
<feature type="repeat" description="WD" evidence="9">
    <location>
        <begin position="802"/>
        <end position="843"/>
    </location>
</feature>
<dbReference type="PROSITE" id="PS00107">
    <property type="entry name" value="PROTEIN_KINASE_ATP"/>
    <property type="match status" value="1"/>
</dbReference>
<sequence>MSSVQQMQQHIYRLLQQQQWTEVEKCALQYLSTYPQDVNVRYYLAFARSRLNKMAEVQQDLEAILTISPDHDLAKNMLRQLREVSGVKQDTQAPPRSTKSGANAPQHSHGNSRKILGNRYEVICKLGQGGMGTVYKVHDLQLDRTVALKTLIAETDSEEQISRFIKEAKATAALDHPNIVRVHDIGVFEKTPYFTMDLVAGSSLKEFLKMTEVETSQIVDIMRKVVDAVHYAHGKGIIHRDIKPANIMISEDLQPKIMDFGLAKVVGSQDNISKTGDVVGTPAYMSPEQARGDKKVNRRADVYSLGATLYQAITGRAPFEGVTYINIIQQVWNDEPIHPRSLNPEASVELEAIILKCLEKDPKKRYKSAAMLAKDLSNFLEHRPIIAKPPTTWTRLQKLARRHRSVFMAASAVLLSVLVGSAISVWQWRIAVEARQKAEEQKTIAEDQREKAQQARGEAITARQKAEKDAKANAVRLSKIVLVKAEEAYEKGNWRECGVFAGMGLEVIKNMPKEEVAREREKGKALVQAAMHRYPLIRKVFPQDKEAWMGKTTWHPDHKTLAFFSSSNSISRIFIWNIDSNQQIALLTQQGRINSIEWSGDGKFLLAISTNMIRVWDIAKRAIAKSHPGAAFYKWYSSKHIITSLEPLTALDIFSGAKKVLLPLTQVAKAEMSRNRKYAAVLRQNEKDIDIWNIRTKKKIKTLKNATHREIPVMGNGKSYKSAINFLSLSPNGKFLLCYFYEDVTTLWNVQSGQKRNLSGHAKYTTTGAQWSNNSQYVATIARDKTIRIWDASGKGQIALLRSPNKHAFVAAKWSPDDRFLATSSFDTVIRLWDVREQQQISTFTGHKKIAHGEWSGDGGAFASYSAEKVVIWDVATPKSLEKIPAQEEGTINTISWNNSGTQVLHSVNNNIYITTKSGKQVAKFVGHSDLPVFLEWNPQDTILASSSYDKTVRLWRMGSPSSISTLPHQSKVLAAVWSPDGKILASLASKVHFWDWQRQTKIKTIQASGIHWSSDGERFMTTQGNEIDVWRKKDWQKITTLRGHKNPVGGGAVWSPNGKFLSSRAKNSGFVRIWDMTKYQMMGKLVLDGTNFNTLAWRPDSRVIATGGFEKTIYLWDVFSQKKIAKLQADSPVYALRWHKDGKILAANTVRNISMWEVDIRKATLGAKISQDFTGIEELPKWYTKIIADVPRHLEKPMSSPFDLHLKIPGRFIEYAMERQPQKTTQELFEAKVTEAFGFEETEVYTPTGSVTIKMPPGFGQKK</sequence>
<evidence type="ECO:0000256" key="6">
    <source>
        <dbReference type="ARBA" id="ARBA00022741"/>
    </source>
</evidence>
<dbReference type="Gene3D" id="2.130.10.10">
    <property type="entry name" value="YVTN repeat-like/Quinoprotein amine dehydrogenase"/>
    <property type="match status" value="4"/>
</dbReference>
<dbReference type="Gene3D" id="3.30.200.20">
    <property type="entry name" value="Phosphorylase Kinase, domain 1"/>
    <property type="match status" value="1"/>
</dbReference>
<evidence type="ECO:0000256" key="1">
    <source>
        <dbReference type="ARBA" id="ARBA00012513"/>
    </source>
</evidence>
<protein>
    <recommendedName>
        <fullName evidence="1">non-specific serine/threonine protein kinase</fullName>
        <ecNumber evidence="1">2.7.11.1</ecNumber>
    </recommendedName>
</protein>
<dbReference type="Pfam" id="PF00400">
    <property type="entry name" value="WD40"/>
    <property type="match status" value="5"/>
</dbReference>
<dbReference type="InterPro" id="IPR001680">
    <property type="entry name" value="WD40_rpt"/>
</dbReference>
<dbReference type="PROSITE" id="PS50082">
    <property type="entry name" value="WD_REPEATS_2"/>
    <property type="match status" value="4"/>
</dbReference>
<evidence type="ECO:0000256" key="13">
    <source>
        <dbReference type="SAM" id="Phobius"/>
    </source>
</evidence>
<accession>A0A5S9IW91</accession>
<organism evidence="15 16">
    <name type="scientific">Uabimicrobium amorphum</name>
    <dbReference type="NCBI Taxonomy" id="2596890"/>
    <lineage>
        <taxon>Bacteria</taxon>
        <taxon>Pseudomonadati</taxon>
        <taxon>Planctomycetota</taxon>
        <taxon>Candidatus Uabimicrobiia</taxon>
        <taxon>Candidatus Uabimicrobiales</taxon>
        <taxon>Candidatus Uabimicrobiaceae</taxon>
        <taxon>Candidatus Uabimicrobium</taxon>
    </lineage>
</organism>
<feature type="binding site" evidence="10">
    <location>
        <position position="149"/>
    </location>
    <ligand>
        <name>ATP</name>
        <dbReference type="ChEBI" id="CHEBI:30616"/>
    </ligand>
</feature>
<dbReference type="GO" id="GO:0005524">
    <property type="term" value="F:ATP binding"/>
    <property type="evidence" value="ECO:0007669"/>
    <property type="project" value="UniProtKB-UniRule"/>
</dbReference>
<dbReference type="InterPro" id="IPR011009">
    <property type="entry name" value="Kinase-like_dom_sf"/>
</dbReference>
<keyword evidence="6 10" id="KW-0547">Nucleotide-binding</keyword>
<dbReference type="InterPro" id="IPR015943">
    <property type="entry name" value="WD40/YVTN_repeat-like_dom_sf"/>
</dbReference>
<keyword evidence="4" id="KW-0808">Transferase</keyword>
<dbReference type="Gene3D" id="1.10.510.10">
    <property type="entry name" value="Transferase(Phosphotransferase) domain 1"/>
    <property type="match status" value="1"/>
</dbReference>
<evidence type="ECO:0000256" key="5">
    <source>
        <dbReference type="ARBA" id="ARBA00022737"/>
    </source>
</evidence>
<dbReference type="CDD" id="cd00200">
    <property type="entry name" value="WD40"/>
    <property type="match status" value="1"/>
</dbReference>
<feature type="domain" description="Protein kinase" evidence="14">
    <location>
        <begin position="120"/>
        <end position="380"/>
    </location>
</feature>
<dbReference type="InterPro" id="IPR000719">
    <property type="entry name" value="Prot_kinase_dom"/>
</dbReference>
<keyword evidence="13" id="KW-0812">Transmembrane</keyword>
<name>A0A5S9IW91_UABAM</name>
<dbReference type="PROSITE" id="PS00108">
    <property type="entry name" value="PROTEIN_KINASE_ST"/>
    <property type="match status" value="1"/>
</dbReference>
<dbReference type="PANTHER" id="PTHR19879:SF9">
    <property type="entry name" value="TRANSCRIPTION INITIATION FACTOR TFIID SUBUNIT 5"/>
    <property type="match status" value="1"/>
</dbReference>
<dbReference type="PROSITE" id="PS00678">
    <property type="entry name" value="WD_REPEATS_1"/>
    <property type="match status" value="1"/>
</dbReference>
<evidence type="ECO:0000256" key="2">
    <source>
        <dbReference type="ARBA" id="ARBA00022527"/>
    </source>
</evidence>
<dbReference type="Proteomes" id="UP000326354">
    <property type="component" value="Chromosome"/>
</dbReference>
<dbReference type="PRINTS" id="PR00320">
    <property type="entry name" value="GPROTEINBRPT"/>
</dbReference>
<keyword evidence="8 10" id="KW-0067">ATP-binding</keyword>
<dbReference type="Pfam" id="PF00069">
    <property type="entry name" value="Pkinase"/>
    <property type="match status" value="1"/>
</dbReference>
<evidence type="ECO:0000256" key="7">
    <source>
        <dbReference type="ARBA" id="ARBA00022777"/>
    </source>
</evidence>
<keyword evidence="11" id="KW-0175">Coiled coil</keyword>
<dbReference type="OrthoDB" id="500858at2"/>
<dbReference type="PROSITE" id="PS50011">
    <property type="entry name" value="PROTEIN_KINASE_DOM"/>
    <property type="match status" value="1"/>
</dbReference>
<evidence type="ECO:0000256" key="4">
    <source>
        <dbReference type="ARBA" id="ARBA00022679"/>
    </source>
</evidence>
<evidence type="ECO:0000256" key="11">
    <source>
        <dbReference type="SAM" id="Coils"/>
    </source>
</evidence>
<feature type="compositionally biased region" description="Polar residues" evidence="12">
    <location>
        <begin position="88"/>
        <end position="109"/>
    </location>
</feature>
<feature type="repeat" description="WD" evidence="9">
    <location>
        <begin position="771"/>
        <end position="791"/>
    </location>
</feature>
<feature type="region of interest" description="Disordered" evidence="12">
    <location>
        <begin position="85"/>
        <end position="112"/>
    </location>
</feature>
<keyword evidence="2" id="KW-0723">Serine/threonine-protein kinase</keyword>
<evidence type="ECO:0000259" key="14">
    <source>
        <dbReference type="PROSITE" id="PS50011"/>
    </source>
</evidence>
<dbReference type="PANTHER" id="PTHR19879">
    <property type="entry name" value="TRANSCRIPTION INITIATION FACTOR TFIID"/>
    <property type="match status" value="1"/>
</dbReference>
<dbReference type="FunFam" id="1.10.510.10:FF:000021">
    <property type="entry name" value="Serine/threonine protein kinase"/>
    <property type="match status" value="1"/>
</dbReference>
<dbReference type="InterPro" id="IPR017441">
    <property type="entry name" value="Protein_kinase_ATP_BS"/>
</dbReference>
<dbReference type="Gene3D" id="1.25.40.10">
    <property type="entry name" value="Tetratricopeptide repeat domain"/>
    <property type="match status" value="1"/>
</dbReference>
<reference evidence="15 16" key="1">
    <citation type="submission" date="2019-08" db="EMBL/GenBank/DDBJ databases">
        <title>Complete genome sequence of Candidatus Uab amorphum.</title>
        <authorList>
            <person name="Shiratori T."/>
            <person name="Suzuki S."/>
            <person name="Kakizawa Y."/>
            <person name="Ishida K."/>
        </authorList>
    </citation>
    <scope>NUCLEOTIDE SEQUENCE [LARGE SCALE GENOMIC DNA]</scope>
    <source>
        <strain evidence="15 16">SRT547</strain>
    </source>
</reference>
<dbReference type="SUPFAM" id="SSF48452">
    <property type="entry name" value="TPR-like"/>
    <property type="match status" value="1"/>
</dbReference>
<dbReference type="InterPro" id="IPR008271">
    <property type="entry name" value="Ser/Thr_kinase_AS"/>
</dbReference>
<dbReference type="InterPro" id="IPR020472">
    <property type="entry name" value="WD40_PAC1"/>
</dbReference>
<feature type="repeat" description="WD" evidence="9">
    <location>
        <begin position="925"/>
        <end position="966"/>
    </location>
</feature>
<dbReference type="InterPro" id="IPR019775">
    <property type="entry name" value="WD40_repeat_CS"/>
</dbReference>
<dbReference type="SUPFAM" id="SSF50978">
    <property type="entry name" value="WD40 repeat-like"/>
    <property type="match status" value="2"/>
</dbReference>
<feature type="repeat" description="WD" evidence="9">
    <location>
        <begin position="1086"/>
        <end position="1127"/>
    </location>
</feature>
<evidence type="ECO:0000256" key="10">
    <source>
        <dbReference type="PROSITE-ProRule" id="PRU10141"/>
    </source>
</evidence>
<feature type="transmembrane region" description="Helical" evidence="13">
    <location>
        <begin position="405"/>
        <end position="428"/>
    </location>
</feature>
<dbReference type="GO" id="GO:0004674">
    <property type="term" value="F:protein serine/threonine kinase activity"/>
    <property type="evidence" value="ECO:0007669"/>
    <property type="project" value="UniProtKB-KW"/>
</dbReference>
<dbReference type="AlphaFoldDB" id="A0A5S9IW91"/>
<dbReference type="Pfam" id="PF08662">
    <property type="entry name" value="eIF2A"/>
    <property type="match status" value="1"/>
</dbReference>
<evidence type="ECO:0000313" key="16">
    <source>
        <dbReference type="Proteomes" id="UP000326354"/>
    </source>
</evidence>
<dbReference type="InterPro" id="IPR036322">
    <property type="entry name" value="WD40_repeat_dom_sf"/>
</dbReference>
<dbReference type="SMART" id="SM00220">
    <property type="entry name" value="S_TKc"/>
    <property type="match status" value="1"/>
</dbReference>
<keyword evidence="3 9" id="KW-0853">WD repeat</keyword>
<proteinExistence type="predicted"/>
<evidence type="ECO:0000256" key="8">
    <source>
        <dbReference type="ARBA" id="ARBA00022840"/>
    </source>
</evidence>
<dbReference type="InterPro" id="IPR011990">
    <property type="entry name" value="TPR-like_helical_dom_sf"/>
</dbReference>
<dbReference type="InterPro" id="IPR013979">
    <property type="entry name" value="TIF_beta_prop-like"/>
</dbReference>
<keyword evidence="5" id="KW-0677">Repeat</keyword>
<dbReference type="KEGG" id="uam:UABAM_06120"/>
<keyword evidence="13" id="KW-1133">Transmembrane helix</keyword>
<dbReference type="SMART" id="SM00320">
    <property type="entry name" value="WD40"/>
    <property type="match status" value="10"/>
</dbReference>
<evidence type="ECO:0000313" key="15">
    <source>
        <dbReference type="EMBL" id="BBM87705.1"/>
    </source>
</evidence>
<evidence type="ECO:0000256" key="9">
    <source>
        <dbReference type="PROSITE-ProRule" id="PRU00221"/>
    </source>
</evidence>
<dbReference type="EC" id="2.7.11.1" evidence="1"/>